<accession>A0ABT0SPC8</accession>
<gene>
    <name evidence="3" type="ORF">M8006_06660</name>
</gene>
<evidence type="ECO:0000313" key="3">
    <source>
        <dbReference type="EMBL" id="MCL7929667.1"/>
    </source>
</evidence>
<dbReference type="RefSeq" id="WP_250080676.1">
    <property type="nucleotide sequence ID" value="NZ_JAMJPJ010000007.1"/>
</dbReference>
<dbReference type="EMBL" id="JAMJPJ010000007">
    <property type="protein sequence ID" value="MCL7929667.1"/>
    <property type="molecule type" value="Genomic_DNA"/>
</dbReference>
<evidence type="ECO:0000256" key="1">
    <source>
        <dbReference type="SAM" id="Phobius"/>
    </source>
</evidence>
<comment type="caution">
    <text evidence="3">The sequence shown here is derived from an EMBL/GenBank/DDBJ whole genome shotgun (WGS) entry which is preliminary data.</text>
</comment>
<keyword evidence="1" id="KW-0812">Transmembrane</keyword>
<organism evidence="3 4">
    <name type="scientific">Halomonas llamarensis</name>
    <dbReference type="NCBI Taxonomy" id="2945104"/>
    <lineage>
        <taxon>Bacteria</taxon>
        <taxon>Pseudomonadati</taxon>
        <taxon>Pseudomonadota</taxon>
        <taxon>Gammaproteobacteria</taxon>
        <taxon>Oceanospirillales</taxon>
        <taxon>Halomonadaceae</taxon>
        <taxon>Halomonas</taxon>
    </lineage>
</organism>
<sequence length="366" mass="38731">MNAQKNPIKQQGAALVIVLALLAGSLMIGVSGMNSALIDERLAGNYRAAALAQMAAEKGGSDRREADNFNSSEYSDSCLDLVDSYNLDNFEDGDEVNSEIYKNFSVRYDYRGCDYNGNNADFVVGQVRESDGNLVAEYPLVVGQASGGGSSPVYENLPNGLFDYSLLIGGALAINGGANIPGTVRVGGNYSGNKNQDEIGAIIKNDNNDIINDYGPGGLNPGSGFIEKIRNTLGYEENGSQCLDNVEYNIKYCYGDAILNLEDIEGKQVVVEGEVSINGKTDGEKNTVIISGGNADFGGMGGDRFKGFVWSGGSLVFKGQGGTQYEGSFISAGSSTFNGGLNLDFLPFENEAPGSEDDGGYIWLPL</sequence>
<keyword evidence="1" id="KW-1133">Transmembrane helix</keyword>
<dbReference type="Pfam" id="PF14341">
    <property type="entry name" value="PilX_N"/>
    <property type="match status" value="1"/>
</dbReference>
<evidence type="ECO:0000313" key="4">
    <source>
        <dbReference type="Proteomes" id="UP001165308"/>
    </source>
</evidence>
<feature type="domain" description="Type 4 fimbrial biogenesis protein PilX N-terminal" evidence="2">
    <location>
        <begin position="11"/>
        <end position="57"/>
    </location>
</feature>
<evidence type="ECO:0000259" key="2">
    <source>
        <dbReference type="Pfam" id="PF14341"/>
    </source>
</evidence>
<proteinExistence type="predicted"/>
<reference evidence="3" key="1">
    <citation type="submission" date="2022-05" db="EMBL/GenBank/DDBJ databases">
        <title>Halomonas geminus sp. nov. and Halomonas llamarensis sp. nov. isolated from high-altitude salars of the Atacama Desert.</title>
        <authorList>
            <person name="Hintersatz C."/>
            <person name="Rojas L.A."/>
            <person name="Wei T.-S."/>
            <person name="Kutschke S."/>
            <person name="Lehmann F."/>
            <person name="Jain R."/>
            <person name="Pollmann K."/>
        </authorList>
    </citation>
    <scope>NUCLEOTIDE SEQUENCE</scope>
    <source>
        <strain evidence="3">ATCHA</strain>
    </source>
</reference>
<protein>
    <submittedName>
        <fullName evidence="3">Pilus assembly PilX N-terminal domain-containing protein</fullName>
    </submittedName>
</protein>
<keyword evidence="1" id="KW-0472">Membrane</keyword>
<feature type="transmembrane region" description="Helical" evidence="1">
    <location>
        <begin position="12"/>
        <end position="33"/>
    </location>
</feature>
<dbReference type="InterPro" id="IPR025746">
    <property type="entry name" value="PilX_N_dom"/>
</dbReference>
<keyword evidence="4" id="KW-1185">Reference proteome</keyword>
<dbReference type="Proteomes" id="UP001165308">
    <property type="component" value="Unassembled WGS sequence"/>
</dbReference>
<name>A0ABT0SPC8_9GAMM</name>